<evidence type="ECO:0000313" key="3">
    <source>
        <dbReference type="Proteomes" id="UP000317303"/>
    </source>
</evidence>
<sequence length="220" mass="23540">MKIRTATVAAATLLAVPTFAATAAAEDTYSSYAELAANETEGVDYQRSTRSGDTDVAHIAIHGGGIERPTTELADHAAELGGHAFATFEGIKPSGNSVLHITSTNFDEPRTVEVVENSDYTISWHGAAGDEAKTYVGGLDTELRDAVRDELREEGFDVPSEVPDHLAGENPDNIANRNDRGKGVQLELTRGQRDLLMPNGTPVEAMDDYLAAVERAVSNR</sequence>
<feature type="signal peptide" evidence="1">
    <location>
        <begin position="1"/>
        <end position="20"/>
    </location>
</feature>
<reference evidence="2 3" key="1">
    <citation type="submission" date="2019-07" db="EMBL/GenBank/DDBJ databases">
        <title>R&amp;d 2014.</title>
        <authorList>
            <person name="Klenk H.-P."/>
        </authorList>
    </citation>
    <scope>NUCLEOTIDE SEQUENCE [LARGE SCALE GENOMIC DNA]</scope>
    <source>
        <strain evidence="2 3">DSM 43194</strain>
    </source>
</reference>
<accession>A0A660CDU9</accession>
<dbReference type="InterPro" id="IPR008585">
    <property type="entry name" value="Gamma_PGA_hydro"/>
</dbReference>
<protein>
    <submittedName>
        <fullName evidence="2">Phage replication-related protein YjqB (UPF0714/DUF867 family)</fullName>
    </submittedName>
</protein>
<comment type="caution">
    <text evidence="2">The sequence shown here is derived from an EMBL/GenBank/DDBJ whole genome shotgun (WGS) entry which is preliminary data.</text>
</comment>
<keyword evidence="1" id="KW-0732">Signal</keyword>
<dbReference type="EMBL" id="VLJV01000001">
    <property type="protein sequence ID" value="TWH21720.1"/>
    <property type="molecule type" value="Genomic_DNA"/>
</dbReference>
<proteinExistence type="predicted"/>
<gene>
    <name evidence="2" type="ORF">JD82_03588</name>
</gene>
<name>A0A660CDU9_9PSEU</name>
<keyword evidence="3" id="KW-1185">Reference proteome</keyword>
<evidence type="ECO:0000313" key="2">
    <source>
        <dbReference type="EMBL" id="TWH21720.1"/>
    </source>
</evidence>
<organism evidence="2 3">
    <name type="scientific">Prauserella rugosa</name>
    <dbReference type="NCBI Taxonomy" id="43354"/>
    <lineage>
        <taxon>Bacteria</taxon>
        <taxon>Bacillati</taxon>
        <taxon>Actinomycetota</taxon>
        <taxon>Actinomycetes</taxon>
        <taxon>Pseudonocardiales</taxon>
        <taxon>Pseudonocardiaceae</taxon>
        <taxon>Prauserella</taxon>
    </lineage>
</organism>
<feature type="chain" id="PRO_5038645989" evidence="1">
    <location>
        <begin position="21"/>
        <end position="220"/>
    </location>
</feature>
<evidence type="ECO:0000256" key="1">
    <source>
        <dbReference type="SAM" id="SignalP"/>
    </source>
</evidence>
<dbReference type="AlphaFoldDB" id="A0A660CDU9"/>
<dbReference type="Proteomes" id="UP000317303">
    <property type="component" value="Unassembled WGS sequence"/>
</dbReference>
<dbReference type="Gene3D" id="3.40.630.100">
    <property type="entry name" value="Poly-gamma-glutamate hydrolase, zinc-binding motif"/>
    <property type="match status" value="1"/>
</dbReference>
<dbReference type="InterPro" id="IPR038128">
    <property type="entry name" value="Gamma_PGA_hydro_sf"/>
</dbReference>
<dbReference type="Pfam" id="PF05908">
    <property type="entry name" value="Gamma_PGA_hydro"/>
    <property type="match status" value="1"/>
</dbReference>
<dbReference type="RefSeq" id="WP_051757379.1">
    <property type="nucleotide sequence ID" value="NZ_JOIJ01000001.1"/>
</dbReference>